<reference evidence="2 3" key="1">
    <citation type="submission" date="2021-01" db="EMBL/GenBank/DDBJ databases">
        <title>Streptomyces acididurans sp. nov., isolated from a peat swamp forest soil.</title>
        <authorList>
            <person name="Chantavorakit T."/>
            <person name="Duangmal K."/>
        </authorList>
    </citation>
    <scope>NUCLEOTIDE SEQUENCE [LARGE SCALE GENOMIC DNA]</scope>
    <source>
        <strain evidence="2 3">KK5PA1</strain>
    </source>
</reference>
<keyword evidence="3" id="KW-1185">Reference proteome</keyword>
<evidence type="ECO:0000256" key="1">
    <source>
        <dbReference type="SAM" id="MobiDB-lite"/>
    </source>
</evidence>
<sequence length="193" mass="20715">MPTEPPAVAPAEPQPAVRPDAEAAVDPLAGPPPEYAARVAAVFRAIENKADAAGLAAAGVEAQKLDQEITGRFGEVHSHTISIREIRGWLAMETRQAETAVRWYLHTIGLQARLWPAGSEFITRSAERAVYAWSVVADPERSQVLGGEVLMMLQHALGEDHQLAVKVRRHLERQAAAGQRPGPGTDRPADGGS</sequence>
<name>A0ABS2TUI3_9ACTN</name>
<feature type="region of interest" description="Disordered" evidence="1">
    <location>
        <begin position="173"/>
        <end position="193"/>
    </location>
</feature>
<protein>
    <recommendedName>
        <fullName evidence="4">DUF222 domain-containing protein</fullName>
    </recommendedName>
</protein>
<accession>A0ABS2TUI3</accession>
<dbReference type="EMBL" id="JADKYB010000010">
    <property type="protein sequence ID" value="MBM9506742.1"/>
    <property type="molecule type" value="Genomic_DNA"/>
</dbReference>
<evidence type="ECO:0008006" key="4">
    <source>
        <dbReference type="Google" id="ProtNLM"/>
    </source>
</evidence>
<feature type="region of interest" description="Disordered" evidence="1">
    <location>
        <begin position="1"/>
        <end position="30"/>
    </location>
</feature>
<dbReference type="Proteomes" id="UP000749040">
    <property type="component" value="Unassembled WGS sequence"/>
</dbReference>
<gene>
    <name evidence="2" type="ORF">ITX44_19715</name>
</gene>
<evidence type="ECO:0000313" key="2">
    <source>
        <dbReference type="EMBL" id="MBM9506742.1"/>
    </source>
</evidence>
<organism evidence="2 3">
    <name type="scientific">Actinacidiphila acididurans</name>
    <dbReference type="NCBI Taxonomy" id="2784346"/>
    <lineage>
        <taxon>Bacteria</taxon>
        <taxon>Bacillati</taxon>
        <taxon>Actinomycetota</taxon>
        <taxon>Actinomycetes</taxon>
        <taxon>Kitasatosporales</taxon>
        <taxon>Streptomycetaceae</taxon>
        <taxon>Actinacidiphila</taxon>
    </lineage>
</organism>
<dbReference type="RefSeq" id="WP_205358614.1">
    <property type="nucleotide sequence ID" value="NZ_JADKYB010000010.1"/>
</dbReference>
<proteinExistence type="predicted"/>
<comment type="caution">
    <text evidence="2">The sequence shown here is derived from an EMBL/GenBank/DDBJ whole genome shotgun (WGS) entry which is preliminary data.</text>
</comment>
<feature type="compositionally biased region" description="Low complexity" evidence="1">
    <location>
        <begin position="9"/>
        <end position="18"/>
    </location>
</feature>
<evidence type="ECO:0000313" key="3">
    <source>
        <dbReference type="Proteomes" id="UP000749040"/>
    </source>
</evidence>